<name>A0A6N2SUK8_PHOVU</name>
<reference evidence="1" key="1">
    <citation type="submission" date="2019-11" db="EMBL/GenBank/DDBJ databases">
        <authorList>
            <person name="Feng L."/>
        </authorList>
    </citation>
    <scope>NUCLEOTIDE SEQUENCE</scope>
    <source>
        <strain evidence="1">BvulgatusLFYP11</strain>
    </source>
</reference>
<dbReference type="EMBL" id="CACRTA010000018">
    <property type="protein sequence ID" value="VYS95931.1"/>
    <property type="molecule type" value="Genomic_DNA"/>
</dbReference>
<dbReference type="SUPFAM" id="SSF53756">
    <property type="entry name" value="UDP-Glycosyltransferase/glycogen phosphorylase"/>
    <property type="match status" value="1"/>
</dbReference>
<gene>
    <name evidence="1" type="ORF">BVLFYP11_01335</name>
</gene>
<dbReference type="AlphaFoldDB" id="A0A6N2SUK8"/>
<organism evidence="1">
    <name type="scientific">Phocaeicola vulgatus</name>
    <name type="common">Bacteroides vulgatus</name>
    <dbReference type="NCBI Taxonomy" id="821"/>
    <lineage>
        <taxon>Bacteria</taxon>
        <taxon>Pseudomonadati</taxon>
        <taxon>Bacteroidota</taxon>
        <taxon>Bacteroidia</taxon>
        <taxon>Bacteroidales</taxon>
        <taxon>Bacteroidaceae</taxon>
        <taxon>Phocaeicola</taxon>
    </lineage>
</organism>
<sequence length="357" mass="41826">MKILMLVDKEPHLMLNPYVYTLMDSISEQFHDVEWGYGIDVFWSQECYNYNIIHIHWPQIFAKQSHRWIQVEDLIKRLQNLKTRGVKIISTCHNLSPHYSDNKFYNRLYTVVYSESDCIIHLGTYSLNFFKKKYPSKLNLLLPHHVYDTVYVNVPSREESIKALNLNEQVKYVLCFGEFRANEERRLIIELAKTIKGSNIKILAPSFCLIPRRLNLLVVCKMLIKYILYKLKYRKSILFENKPVNNNKLLYYYSASDISLIHRLRILNSGNVTLGFLMKNVVVGPNTGNVGELLKKSGNPTFEPLELQTTLLPAIKKAIELVSLDKGNDNYQYAMEKLNTKDISKMLYCYYKQIISD</sequence>
<dbReference type="RefSeq" id="WP_156343285.1">
    <property type="nucleotide sequence ID" value="NZ_CACRTA010000018.1"/>
</dbReference>
<proteinExistence type="predicted"/>
<accession>A0A6N2SUK8</accession>
<evidence type="ECO:0008006" key="2">
    <source>
        <dbReference type="Google" id="ProtNLM"/>
    </source>
</evidence>
<evidence type="ECO:0000313" key="1">
    <source>
        <dbReference type="EMBL" id="VYS95931.1"/>
    </source>
</evidence>
<dbReference type="Gene3D" id="3.40.50.2000">
    <property type="entry name" value="Glycogen Phosphorylase B"/>
    <property type="match status" value="2"/>
</dbReference>
<protein>
    <recommendedName>
        <fullName evidence="2">Glycosyltransferase family 1 protein</fullName>
    </recommendedName>
</protein>